<dbReference type="EMBL" id="JBHMCY010000013">
    <property type="protein sequence ID" value="MFB9462894.1"/>
    <property type="molecule type" value="Genomic_DNA"/>
</dbReference>
<protein>
    <recommendedName>
        <fullName evidence="3">Amidohydrolase</fullName>
    </recommendedName>
</protein>
<comment type="caution">
    <text evidence="1">The sequence shown here is derived from an EMBL/GenBank/DDBJ whole genome shotgun (WGS) entry which is preliminary data.</text>
</comment>
<reference evidence="1 2" key="1">
    <citation type="submission" date="2024-09" db="EMBL/GenBank/DDBJ databases">
        <authorList>
            <person name="Sun Q."/>
            <person name="Mori K."/>
        </authorList>
    </citation>
    <scope>NUCLEOTIDE SEQUENCE [LARGE SCALE GENOMIC DNA]</scope>
    <source>
        <strain evidence="1 2">JCM 6917</strain>
    </source>
</reference>
<dbReference type="RefSeq" id="WP_381344441.1">
    <property type="nucleotide sequence ID" value="NZ_JBHMCY010000013.1"/>
</dbReference>
<organism evidence="1 2">
    <name type="scientific">Streptomyces cinereospinus</name>
    <dbReference type="NCBI Taxonomy" id="285561"/>
    <lineage>
        <taxon>Bacteria</taxon>
        <taxon>Bacillati</taxon>
        <taxon>Actinomycetota</taxon>
        <taxon>Actinomycetes</taxon>
        <taxon>Kitasatosporales</taxon>
        <taxon>Streptomycetaceae</taxon>
        <taxon>Streptomyces</taxon>
    </lineage>
</organism>
<dbReference type="SUPFAM" id="SSF51338">
    <property type="entry name" value="Composite domain of metallo-dependent hydrolases"/>
    <property type="match status" value="1"/>
</dbReference>
<evidence type="ECO:0000313" key="2">
    <source>
        <dbReference type="Proteomes" id="UP001589709"/>
    </source>
</evidence>
<sequence length="216" mass="22437">MLTIHAADLLVPGDRRPPVPGGAVLVDGRGCAAVGTYEELAAARPTARVRRWPGLITPGLLNPYGPELLERAYHPDPREAEELGTEPITGAGLAALGMTDSRWGASARRGVQRLLAHGAVAVAGGLWRPAVVDAVHRAGLGVEERFAVPPGRPTLDALAGRSLADALLRPFPPAGGAGLDATFAVFDAPDEDALAERGAGTCVATVLAGRLVYRRR</sequence>
<accession>A0ABV5MZ26</accession>
<name>A0ABV5MZ26_9ACTN</name>
<evidence type="ECO:0000313" key="1">
    <source>
        <dbReference type="EMBL" id="MFB9462894.1"/>
    </source>
</evidence>
<evidence type="ECO:0008006" key="3">
    <source>
        <dbReference type="Google" id="ProtNLM"/>
    </source>
</evidence>
<gene>
    <name evidence="1" type="ORF">ACFF45_09300</name>
</gene>
<proteinExistence type="predicted"/>
<dbReference type="Proteomes" id="UP001589709">
    <property type="component" value="Unassembled WGS sequence"/>
</dbReference>
<keyword evidence="2" id="KW-1185">Reference proteome</keyword>
<dbReference type="InterPro" id="IPR011059">
    <property type="entry name" value="Metal-dep_hydrolase_composite"/>
</dbReference>